<organism evidence="11 12">
    <name type="scientific">Solilutibacter oculi</name>
    <dbReference type="NCBI Taxonomy" id="2698682"/>
    <lineage>
        <taxon>Bacteria</taxon>
        <taxon>Pseudomonadati</taxon>
        <taxon>Pseudomonadota</taxon>
        <taxon>Gammaproteobacteria</taxon>
        <taxon>Lysobacterales</taxon>
        <taxon>Lysobacteraceae</taxon>
        <taxon>Solilutibacter</taxon>
    </lineage>
</organism>
<evidence type="ECO:0000256" key="4">
    <source>
        <dbReference type="ARBA" id="ARBA00022692"/>
    </source>
</evidence>
<keyword evidence="12" id="KW-1185">Reference proteome</keyword>
<name>A0A344J8I8_9GAMM</name>
<keyword evidence="7" id="KW-0354">Hemolysis</keyword>
<keyword evidence="8" id="KW-0175">Coiled coil</keyword>
<evidence type="ECO:0000256" key="2">
    <source>
        <dbReference type="ARBA" id="ARBA00022448"/>
    </source>
</evidence>
<dbReference type="GO" id="GO:0009279">
    <property type="term" value="C:cell outer membrane"/>
    <property type="evidence" value="ECO:0007669"/>
    <property type="project" value="UniProtKB-SubCell"/>
</dbReference>
<protein>
    <recommendedName>
        <fullName evidence="7">Protein CyaE</fullName>
    </recommendedName>
</protein>
<evidence type="ECO:0000256" key="8">
    <source>
        <dbReference type="SAM" id="Coils"/>
    </source>
</evidence>
<evidence type="ECO:0000256" key="3">
    <source>
        <dbReference type="ARBA" id="ARBA00022452"/>
    </source>
</evidence>
<evidence type="ECO:0000313" key="11">
    <source>
        <dbReference type="EMBL" id="AXA85348.1"/>
    </source>
</evidence>
<feature type="region of interest" description="Disordered" evidence="9">
    <location>
        <begin position="72"/>
        <end position="103"/>
    </location>
</feature>
<dbReference type="PIRSF" id="PIRSF001892">
    <property type="entry name" value="CyaE"/>
    <property type="match status" value="1"/>
</dbReference>
<dbReference type="InterPro" id="IPR003423">
    <property type="entry name" value="OMP_efflux"/>
</dbReference>
<evidence type="ECO:0000256" key="9">
    <source>
        <dbReference type="SAM" id="MobiDB-lite"/>
    </source>
</evidence>
<evidence type="ECO:0000256" key="10">
    <source>
        <dbReference type="SAM" id="SignalP"/>
    </source>
</evidence>
<keyword evidence="2 7" id="KW-0813">Transport</keyword>
<comment type="subcellular location">
    <subcellularLocation>
        <location evidence="7">Cell outer membrane</location>
        <topology evidence="7">Peripheral membrane protein</topology>
    </subcellularLocation>
</comment>
<reference evidence="12" key="1">
    <citation type="submission" date="2018-05" db="EMBL/GenBank/DDBJ databases">
        <title>Luteimonas pekinense sp. nov., isolated from human Meibomian gland secretions, Beijing, China.</title>
        <authorList>
            <person name="Wen T."/>
            <person name="Bai H."/>
            <person name="Lv H."/>
        </authorList>
    </citation>
    <scope>NUCLEOTIDE SEQUENCE [LARGE SCALE GENOMIC DNA]</scope>
    <source>
        <strain evidence="12">83-4</strain>
    </source>
</reference>
<dbReference type="GO" id="GO:0031640">
    <property type="term" value="P:killing of cells of another organism"/>
    <property type="evidence" value="ECO:0007669"/>
    <property type="project" value="UniProtKB-KW"/>
</dbReference>
<dbReference type="OrthoDB" id="9813458at2"/>
<keyword evidence="5 7" id="KW-0472">Membrane</keyword>
<dbReference type="SUPFAM" id="SSF56954">
    <property type="entry name" value="Outer membrane efflux proteins (OEP)"/>
    <property type="match status" value="1"/>
</dbReference>
<evidence type="ECO:0000256" key="5">
    <source>
        <dbReference type="ARBA" id="ARBA00023136"/>
    </source>
</evidence>
<dbReference type="Pfam" id="PF02321">
    <property type="entry name" value="OEP"/>
    <property type="match status" value="2"/>
</dbReference>
<dbReference type="NCBIfam" id="TIGR01844">
    <property type="entry name" value="type_I_sec_TolC"/>
    <property type="match status" value="1"/>
</dbReference>
<dbReference type="RefSeq" id="WP_112927553.1">
    <property type="nucleotide sequence ID" value="NZ_CP029556.1"/>
</dbReference>
<dbReference type="KEGG" id="lue:DCD74_12325"/>
<dbReference type="GO" id="GO:1990281">
    <property type="term" value="C:efflux pump complex"/>
    <property type="evidence" value="ECO:0007669"/>
    <property type="project" value="TreeGrafter"/>
</dbReference>
<dbReference type="InterPro" id="IPR028351">
    <property type="entry name" value="CyaE"/>
</dbReference>
<dbReference type="AlphaFoldDB" id="A0A344J8I8"/>
<keyword evidence="6 7" id="KW-0998">Cell outer membrane</keyword>
<dbReference type="PANTHER" id="PTHR30026">
    <property type="entry name" value="OUTER MEMBRANE PROTEIN TOLC"/>
    <property type="match status" value="1"/>
</dbReference>
<dbReference type="PANTHER" id="PTHR30026:SF20">
    <property type="entry name" value="OUTER MEMBRANE PROTEIN TOLC"/>
    <property type="match status" value="1"/>
</dbReference>
<dbReference type="EMBL" id="CP029556">
    <property type="protein sequence ID" value="AXA85348.1"/>
    <property type="molecule type" value="Genomic_DNA"/>
</dbReference>
<feature type="signal peptide" evidence="10">
    <location>
        <begin position="1"/>
        <end position="21"/>
    </location>
</feature>
<accession>A0A344J8I8</accession>
<evidence type="ECO:0000256" key="7">
    <source>
        <dbReference type="PIRNR" id="PIRNR001892"/>
    </source>
</evidence>
<keyword evidence="4" id="KW-0812">Transmembrane</keyword>
<feature type="chain" id="PRO_5016691812" description="Protein CyaE" evidence="10">
    <location>
        <begin position="22"/>
        <end position="468"/>
    </location>
</feature>
<keyword evidence="10" id="KW-0732">Signal</keyword>
<comment type="function">
    <text evidence="7">CyaE is necessary for transport of calmodulin-sensitive adenylate cyclase-hemolysin (cyclolysin).</text>
</comment>
<evidence type="ECO:0000256" key="1">
    <source>
        <dbReference type="ARBA" id="ARBA00007613"/>
    </source>
</evidence>
<dbReference type="InterPro" id="IPR010130">
    <property type="entry name" value="T1SS_OMP_TolC"/>
</dbReference>
<keyword evidence="3" id="KW-1134">Transmembrane beta strand</keyword>
<proteinExistence type="inferred from homology"/>
<keyword evidence="7" id="KW-0204">Cytolysis</keyword>
<dbReference type="InterPro" id="IPR051906">
    <property type="entry name" value="TolC-like"/>
</dbReference>
<feature type="coiled-coil region" evidence="8">
    <location>
        <begin position="339"/>
        <end position="366"/>
    </location>
</feature>
<evidence type="ECO:0000313" key="12">
    <source>
        <dbReference type="Proteomes" id="UP000251842"/>
    </source>
</evidence>
<evidence type="ECO:0000256" key="6">
    <source>
        <dbReference type="ARBA" id="ARBA00023237"/>
    </source>
</evidence>
<dbReference type="Proteomes" id="UP000251842">
    <property type="component" value="Chromosome"/>
</dbReference>
<dbReference type="Gene3D" id="1.20.1600.10">
    <property type="entry name" value="Outer membrane efflux proteins (OEP)"/>
    <property type="match status" value="1"/>
</dbReference>
<comment type="similarity">
    <text evidence="1 7">Belongs to the outer membrane factor (OMF) (TC 1.B.17) family.</text>
</comment>
<sequence>MRLRPLALALSIVLLPAAAHAEDLLQTYQLARTSDPQLAAAEAGQRATAEGEAQTRAQFLPQVNGGANITRQRQTSESGQPQYDPVTGQIFSGGERTTDSTSRSANIGVDQVLFNAGLFSQHRAQKLNTRAGELQLESTGDQLITRTSQAYFNVLVALETLSAAEAQEAALKKQFDFASKRLEVGLAPITDQHEARAQYEGARANTILQRNALEDAYQALAEITGQPVKSLMALPDDFKPQLPAEGGADAWVARAIANNPALTAQHTRVEAAEEGISTARAGYLPTLSASGSYGISRTNSSVDIASGQGFDSDGRGRGPSITLALRVPIFDGFATQSRVRQAVAQRDVAEQQLEQQKRGLERSTRSAYQSLSAGISAVEARRLALVAAQSAYEASQVGLEVGTRTVIDVLLNQQNLFNAQQAYSQAKYNYLQSRLLLEQAAGTLDISDVQDINRLLTVPAGQTPRIRR</sequence>
<gene>
    <name evidence="11" type="ORF">DCD74_12325</name>
</gene>
<dbReference type="GO" id="GO:0015288">
    <property type="term" value="F:porin activity"/>
    <property type="evidence" value="ECO:0007669"/>
    <property type="project" value="TreeGrafter"/>
</dbReference>
<feature type="compositionally biased region" description="Polar residues" evidence="9">
    <location>
        <begin position="72"/>
        <end position="81"/>
    </location>
</feature>
<dbReference type="GO" id="GO:0015562">
    <property type="term" value="F:efflux transmembrane transporter activity"/>
    <property type="evidence" value="ECO:0007669"/>
    <property type="project" value="InterPro"/>
</dbReference>